<dbReference type="InterPro" id="IPR011250">
    <property type="entry name" value="OMP/PagP_B-barrel"/>
</dbReference>
<dbReference type="Proteomes" id="UP001179121">
    <property type="component" value="Chromosome"/>
</dbReference>
<reference evidence="1" key="1">
    <citation type="submission" date="2022-10" db="EMBL/GenBank/DDBJ databases">
        <authorList>
            <person name="Koch H."/>
        </authorList>
    </citation>
    <scope>NUCLEOTIDE SEQUENCE</scope>
    <source>
        <strain evidence="1">DNF</strain>
    </source>
</reference>
<sequence>MRCRTAPMPGETERIIRQKASAGEGWRQHTGQARAVLWAIVLTLCPVGVAEAVDDAFIAGYATGILEQEFRLQGASVTVTDGVLLLRARDLGGLRADQVRAALARIPGVVRIEIEMEPEGSATVPAGTVPAVGASVGEPFSRWFPRGLLFDPLHADPRWPHFSVTYRRFLDNSQFKNGAAANVGGAVSVYRGAPSARGQWEVGFQAGLFSLFDLSSSSGSNDLLNNDYTLALFYAYRGGKWSTLLRLNHQSSHIGDEFLENSGTKRVEVNYDRLDLKLSYDAWDWLRVYGGGGVLLRQSPDGLGNGTVQFGAELTSPTTYWQGRLRPVAYADVQLFGRTEWSVGHSVMAGVQFENLRLDGRAIQLLIEHYGGPFPDGQFFTQKTQWLGVGLHFYF</sequence>
<dbReference type="InterPro" id="IPR009599">
    <property type="entry name" value="DUF1207"/>
</dbReference>
<proteinExistence type="predicted"/>
<accession>A0AA86MX65</accession>
<dbReference type="AlphaFoldDB" id="A0AA86MX65"/>
<evidence type="ECO:0000313" key="2">
    <source>
        <dbReference type="Proteomes" id="UP001179121"/>
    </source>
</evidence>
<organism evidence="1 2">
    <name type="scientific">Nitrospira tepida</name>
    <dbReference type="NCBI Taxonomy" id="2973512"/>
    <lineage>
        <taxon>Bacteria</taxon>
        <taxon>Pseudomonadati</taxon>
        <taxon>Nitrospirota</taxon>
        <taxon>Nitrospiria</taxon>
        <taxon>Nitrospirales</taxon>
        <taxon>Nitrospiraceae</taxon>
        <taxon>Nitrospira</taxon>
    </lineage>
</organism>
<dbReference type="SUPFAM" id="SSF56925">
    <property type="entry name" value="OMPA-like"/>
    <property type="match status" value="1"/>
</dbReference>
<protein>
    <recommendedName>
        <fullName evidence="3">DUF1207 domain-containing protein</fullName>
    </recommendedName>
</protein>
<evidence type="ECO:0000313" key="1">
    <source>
        <dbReference type="EMBL" id="CAI4030720.1"/>
    </source>
</evidence>
<dbReference type="EMBL" id="OX365700">
    <property type="protein sequence ID" value="CAI4030720.1"/>
    <property type="molecule type" value="Genomic_DNA"/>
</dbReference>
<dbReference type="KEGG" id="nti:DNFV4_01148"/>
<evidence type="ECO:0008006" key="3">
    <source>
        <dbReference type="Google" id="ProtNLM"/>
    </source>
</evidence>
<name>A0AA86MX65_9BACT</name>
<gene>
    <name evidence="1" type="ORF">DNFV4_01148</name>
</gene>
<keyword evidence="2" id="KW-1185">Reference proteome</keyword>
<dbReference type="Pfam" id="PF06727">
    <property type="entry name" value="DUF1207"/>
    <property type="match status" value="1"/>
</dbReference>
<dbReference type="RefSeq" id="WP_289267694.1">
    <property type="nucleotide sequence ID" value="NZ_OX365700.1"/>
</dbReference>